<evidence type="ECO:0000256" key="7">
    <source>
        <dbReference type="ARBA" id="ARBA00022857"/>
    </source>
</evidence>
<dbReference type="SUPFAM" id="SSF63380">
    <property type="entry name" value="Riboflavin synthase domain-like"/>
    <property type="match status" value="1"/>
</dbReference>
<comment type="function">
    <text evidence="9">NADPH-dependent reductase which is a central component of the cytosolic iron-sulfur (Fe-S) protein assembly (CIA) machinery. Transfers electrons from NADPH via its FAD and FMN prosthetic groups to the [2Fe-2S] cluster of the anamorsin/DRE2 homolog, another key component of the CIA machinery. In turn, this reduced cluster provides electrons for assembly of cytosolic iron-sulfur cluster proteins.</text>
</comment>
<keyword evidence="3 9" id="KW-0963">Cytoplasm</keyword>
<feature type="binding site" evidence="9">
    <location>
        <begin position="515"/>
        <end position="516"/>
    </location>
    <ligand>
        <name>NADP(+)</name>
        <dbReference type="ChEBI" id="CHEBI:58349"/>
    </ligand>
</feature>
<evidence type="ECO:0000256" key="1">
    <source>
        <dbReference type="ARBA" id="ARBA00001917"/>
    </source>
</evidence>
<comment type="subcellular location">
    <subcellularLocation>
        <location evidence="9">Cytoplasm</location>
    </subcellularLocation>
</comment>
<keyword evidence="6 9" id="KW-0274">FAD</keyword>
<dbReference type="SUPFAM" id="SSF52343">
    <property type="entry name" value="Ferredoxin reductase-like, C-terminal NADP-linked domain"/>
    <property type="match status" value="1"/>
</dbReference>
<feature type="binding site" evidence="9">
    <location>
        <begin position="521"/>
        <end position="525"/>
    </location>
    <ligand>
        <name>NADP(+)</name>
        <dbReference type="ChEBI" id="CHEBI:58349"/>
    </ligand>
</feature>
<dbReference type="InterPro" id="IPR001433">
    <property type="entry name" value="OxRdtase_FAD/NAD-bd"/>
</dbReference>
<dbReference type="Gene3D" id="3.40.50.360">
    <property type="match status" value="1"/>
</dbReference>
<dbReference type="InterPro" id="IPR039261">
    <property type="entry name" value="FNR_nucleotide-bd"/>
</dbReference>
<comment type="caution">
    <text evidence="9">Lacks conserved residue(s) required for the propagation of feature annotation.</text>
</comment>
<dbReference type="InterPro" id="IPR008254">
    <property type="entry name" value="Flavodoxin/NO_synth"/>
</dbReference>
<feature type="binding site" evidence="9">
    <location>
        <begin position="15"/>
        <end position="20"/>
    </location>
    <ligand>
        <name>FMN</name>
        <dbReference type="ChEBI" id="CHEBI:58210"/>
    </ligand>
</feature>
<dbReference type="PRINTS" id="PR00369">
    <property type="entry name" value="FLAVODOXIN"/>
</dbReference>
<gene>
    <name evidence="12" type="ORF">NTJ_04380</name>
</gene>
<dbReference type="InterPro" id="IPR001094">
    <property type="entry name" value="Flavdoxin-like"/>
</dbReference>
<dbReference type="Gene3D" id="1.20.990.10">
    <property type="entry name" value="NADPH-cytochrome p450 Reductase, Chain A, domain 3"/>
    <property type="match status" value="1"/>
</dbReference>
<comment type="cofactor">
    <cofactor evidence="2 9">
        <name>FAD</name>
        <dbReference type="ChEBI" id="CHEBI:57692"/>
    </cofactor>
</comment>
<sequence length="597" mass="67213">MTVGERFPFLILYGSETGTAQDSAERLWRLATRQGFDARVMAMDEFPITDLLYERVVVFVVSTTGQGDPPANMAKTWSFLLRRSLPADSLAKMWVAVLGLGDSSYAKFNFVAKKLHRRLTQGLGATALCPVGLADDQHDLGPSAVIDPWTIDLLDHVKTKVYPDMSQMGNLGNHEFILRWKATKVSDGAKVSEVSASPSNQPNSYEVLLSSNQRVTPDDHFQDVRLLKMRLPKAEKKFSYSPGDVVYVTPSNSTEDVDKFFDLFGENGFLRSNILKLEQKYSGVSVPSQLSGKSFNLESCVRNYWDLNVIPSRSVFEVLASVAEDELEKEKLIELSSPAGTQELYDYCNRPRRTVLEVLADFPHSRSHLTLDHLFDLLKIIRPRAFSIASSPLEDELLLLVAVVEYKTRLKAPRLGLCSNWLKNLPEGANLTVWIKKGSLRFPLGADQKTPVIMIGPGTGVAPMRSYIITEHLRSTDDRKRPLILFFGCRNQNADFFFSHEWSNIHNLELFTAFSRDQPQKIYVQHKIIQQKEQVSKRLLADKGVVFVAGNSKDMPEAVSAAIKRCLIETGGLSEKEADDWLVQAIKDNCYQQEVWN</sequence>
<evidence type="ECO:0000259" key="10">
    <source>
        <dbReference type="PROSITE" id="PS50902"/>
    </source>
</evidence>
<feature type="binding site" evidence="9">
    <location>
        <position position="136"/>
    </location>
    <ligand>
        <name>FMN</name>
        <dbReference type="ChEBI" id="CHEBI:58210"/>
    </ligand>
</feature>
<keyword evidence="5 9" id="KW-0288">FMN</keyword>
<evidence type="ECO:0000256" key="6">
    <source>
        <dbReference type="ARBA" id="ARBA00022827"/>
    </source>
</evidence>
<feature type="binding site" evidence="9">
    <location>
        <begin position="100"/>
        <end position="109"/>
    </location>
    <ligand>
        <name>FMN</name>
        <dbReference type="ChEBI" id="CHEBI:58210"/>
    </ligand>
</feature>
<dbReference type="PANTHER" id="PTHR19384">
    <property type="entry name" value="NITRIC OXIDE SYNTHASE-RELATED"/>
    <property type="match status" value="1"/>
</dbReference>
<evidence type="ECO:0000256" key="2">
    <source>
        <dbReference type="ARBA" id="ARBA00001974"/>
    </source>
</evidence>
<dbReference type="InterPro" id="IPR001709">
    <property type="entry name" value="Flavoprot_Pyr_Nucl_cyt_Rdtase"/>
</dbReference>
<evidence type="ECO:0000256" key="8">
    <source>
        <dbReference type="ARBA" id="ARBA00023002"/>
    </source>
</evidence>
<dbReference type="PROSITE" id="PS51384">
    <property type="entry name" value="FAD_FR"/>
    <property type="match status" value="1"/>
</dbReference>
<reference evidence="12 13" key="1">
    <citation type="submission" date="2023-09" db="EMBL/GenBank/DDBJ databases">
        <title>Nesidiocoris tenuis whole genome shotgun sequence.</title>
        <authorList>
            <person name="Shibata T."/>
            <person name="Shimoda M."/>
            <person name="Kobayashi T."/>
            <person name="Uehara T."/>
        </authorList>
    </citation>
    <scope>NUCLEOTIDE SEQUENCE [LARGE SCALE GENOMIC DNA]</scope>
    <source>
        <strain evidence="12 13">Japan</strain>
    </source>
</reference>
<dbReference type="PRINTS" id="PR00371">
    <property type="entry name" value="FPNCR"/>
</dbReference>
<evidence type="ECO:0000256" key="3">
    <source>
        <dbReference type="ARBA" id="ARBA00022490"/>
    </source>
</evidence>
<comment type="catalytic activity">
    <reaction evidence="9">
        <text>2 oxidized [2Fe-2S]-[protein] + NADPH = 2 reduced [2Fe-2S]-[protein] + NADP(+) + H(+)</text>
        <dbReference type="Rhea" id="RHEA:67716"/>
        <dbReference type="Rhea" id="RHEA-COMP:17327"/>
        <dbReference type="Rhea" id="RHEA-COMP:17328"/>
        <dbReference type="ChEBI" id="CHEBI:15378"/>
        <dbReference type="ChEBI" id="CHEBI:33737"/>
        <dbReference type="ChEBI" id="CHEBI:33738"/>
        <dbReference type="ChEBI" id="CHEBI:57783"/>
        <dbReference type="ChEBI" id="CHEBI:58349"/>
    </reaction>
</comment>
<keyword evidence="7 9" id="KW-0521">NADP</keyword>
<evidence type="ECO:0000256" key="4">
    <source>
        <dbReference type="ARBA" id="ARBA00022630"/>
    </source>
</evidence>
<feature type="binding site" evidence="9">
    <location>
        <position position="596"/>
    </location>
    <ligand>
        <name>FAD</name>
        <dbReference type="ChEBI" id="CHEBI:57692"/>
    </ligand>
</feature>
<dbReference type="Gene3D" id="2.40.30.10">
    <property type="entry name" value="Translation factors"/>
    <property type="match status" value="1"/>
</dbReference>
<protein>
    <recommendedName>
        <fullName evidence="9">NADPH-dependent diflavin oxidoreductase 1</fullName>
        <ecNumber evidence="9">1.18.1.-</ecNumber>
    </recommendedName>
    <alternativeName>
        <fullName evidence="9">NADPH-dependent FMN and FAD-containing oxidoreductase</fullName>
    </alternativeName>
</protein>
<dbReference type="PANTHER" id="PTHR19384:SF10">
    <property type="entry name" value="NADPH-DEPENDENT DIFLAVIN OXIDOREDUCTASE 1"/>
    <property type="match status" value="1"/>
</dbReference>
<dbReference type="InterPro" id="IPR017938">
    <property type="entry name" value="Riboflavin_synthase-like_b-brl"/>
</dbReference>
<keyword evidence="8 9" id="KW-0560">Oxidoreductase</keyword>
<dbReference type="HAMAP" id="MF_03178">
    <property type="entry name" value="NDOR1"/>
    <property type="match status" value="1"/>
</dbReference>
<dbReference type="Pfam" id="PF00667">
    <property type="entry name" value="FAD_binding_1"/>
    <property type="match status" value="1"/>
</dbReference>
<dbReference type="InterPro" id="IPR003097">
    <property type="entry name" value="CysJ-like_FAD-binding"/>
</dbReference>
<comment type="cofactor">
    <cofactor evidence="1 9">
        <name>FMN</name>
        <dbReference type="ChEBI" id="CHEBI:58210"/>
    </cofactor>
</comment>
<evidence type="ECO:0000313" key="12">
    <source>
        <dbReference type="EMBL" id="BES91572.1"/>
    </source>
</evidence>
<accession>A0ABN7AH31</accession>
<feature type="binding site" evidence="9">
    <location>
        <begin position="416"/>
        <end position="419"/>
    </location>
    <ligand>
        <name>FAD</name>
        <dbReference type="ChEBI" id="CHEBI:57692"/>
    </ligand>
</feature>
<feature type="binding site" evidence="9">
    <location>
        <begin position="384"/>
        <end position="387"/>
    </location>
    <ligand>
        <name>FAD</name>
        <dbReference type="ChEBI" id="CHEBI:57692"/>
    </ligand>
</feature>
<dbReference type="Proteomes" id="UP001307889">
    <property type="component" value="Chromosome 3"/>
</dbReference>
<feature type="domain" description="FAD-binding FR-type" evidence="11">
    <location>
        <begin position="202"/>
        <end position="443"/>
    </location>
</feature>
<evidence type="ECO:0000313" key="13">
    <source>
        <dbReference type="Proteomes" id="UP001307889"/>
    </source>
</evidence>
<dbReference type="PROSITE" id="PS50902">
    <property type="entry name" value="FLAVODOXIN_LIKE"/>
    <property type="match status" value="1"/>
</dbReference>
<feature type="binding site" evidence="9">
    <location>
        <position position="459"/>
    </location>
    <ligand>
        <name>NADP(+)</name>
        <dbReference type="ChEBI" id="CHEBI:58349"/>
    </ligand>
</feature>
<dbReference type="InterPro" id="IPR029039">
    <property type="entry name" value="Flavoprotein-like_sf"/>
</dbReference>
<name>A0ABN7AH31_9HEMI</name>
<dbReference type="Pfam" id="PF00175">
    <property type="entry name" value="NAD_binding_1"/>
    <property type="match status" value="1"/>
</dbReference>
<dbReference type="Gene3D" id="3.40.50.80">
    <property type="entry name" value="Nucleotide-binding domain of ferredoxin-NADP reductase (FNR) module"/>
    <property type="match status" value="1"/>
</dbReference>
<evidence type="ECO:0000256" key="9">
    <source>
        <dbReference type="HAMAP-Rule" id="MF_03178"/>
    </source>
</evidence>
<feature type="binding site" evidence="9">
    <location>
        <position position="352"/>
    </location>
    <ligand>
        <name>FAD</name>
        <dbReference type="ChEBI" id="CHEBI:57692"/>
    </ligand>
</feature>
<dbReference type="SUPFAM" id="SSF52218">
    <property type="entry name" value="Flavoproteins"/>
    <property type="match status" value="1"/>
</dbReference>
<dbReference type="InterPro" id="IPR028879">
    <property type="entry name" value="NDOR1"/>
</dbReference>
<comment type="similarity">
    <text evidence="9">In the C-terminal section; belongs to the flavoprotein pyridine nucleotide cytochrome reductase family.</text>
</comment>
<dbReference type="InterPro" id="IPR023173">
    <property type="entry name" value="NADPH_Cyt_P450_Rdtase_alpha"/>
</dbReference>
<evidence type="ECO:0000259" key="11">
    <source>
        <dbReference type="PROSITE" id="PS51384"/>
    </source>
</evidence>
<keyword evidence="4 9" id="KW-0285">Flavoprotein</keyword>
<comment type="similarity">
    <text evidence="9">In the N-terminal section; belongs to the flavodoxin family.</text>
</comment>
<dbReference type="EMBL" id="AP028911">
    <property type="protein sequence ID" value="BES91572.1"/>
    <property type="molecule type" value="Genomic_DNA"/>
</dbReference>
<keyword evidence="13" id="KW-1185">Reference proteome</keyword>
<comment type="similarity">
    <text evidence="9">Belongs to the NADPH-dependent diflavin oxidoreductase NDOR1 family.</text>
</comment>
<dbReference type="EC" id="1.18.1.-" evidence="9"/>
<dbReference type="Pfam" id="PF00258">
    <property type="entry name" value="Flavodoxin_1"/>
    <property type="match status" value="1"/>
</dbReference>
<organism evidence="12 13">
    <name type="scientific">Nesidiocoris tenuis</name>
    <dbReference type="NCBI Taxonomy" id="355587"/>
    <lineage>
        <taxon>Eukaryota</taxon>
        <taxon>Metazoa</taxon>
        <taxon>Ecdysozoa</taxon>
        <taxon>Arthropoda</taxon>
        <taxon>Hexapoda</taxon>
        <taxon>Insecta</taxon>
        <taxon>Pterygota</taxon>
        <taxon>Neoptera</taxon>
        <taxon>Paraneoptera</taxon>
        <taxon>Hemiptera</taxon>
        <taxon>Heteroptera</taxon>
        <taxon>Panheteroptera</taxon>
        <taxon>Cimicomorpha</taxon>
        <taxon>Miridae</taxon>
        <taxon>Dicyphina</taxon>
        <taxon>Nesidiocoris</taxon>
    </lineage>
</organism>
<proteinExistence type="inferred from homology"/>
<dbReference type="InterPro" id="IPR017927">
    <property type="entry name" value="FAD-bd_FR_type"/>
</dbReference>
<feature type="binding site" evidence="9">
    <location>
        <begin position="62"/>
        <end position="65"/>
    </location>
    <ligand>
        <name>FMN</name>
        <dbReference type="ChEBI" id="CHEBI:58210"/>
    </ligand>
</feature>
<feature type="domain" description="Flavodoxin-like" evidence="10">
    <location>
        <begin position="9"/>
        <end position="154"/>
    </location>
</feature>
<evidence type="ECO:0000256" key="5">
    <source>
        <dbReference type="ARBA" id="ARBA00022643"/>
    </source>
</evidence>